<dbReference type="CDD" id="cd17352">
    <property type="entry name" value="MFS_MCT_SLC16"/>
    <property type="match status" value="1"/>
</dbReference>
<keyword evidence="3" id="KW-0812">Transmembrane</keyword>
<dbReference type="PANTHER" id="PTHR11360:SF260">
    <property type="entry name" value="MFS DOMAIN-CONTAINING PROTEIN"/>
    <property type="match status" value="1"/>
</dbReference>
<dbReference type="GO" id="GO:0008028">
    <property type="term" value="F:monocarboxylic acid transmembrane transporter activity"/>
    <property type="evidence" value="ECO:0007669"/>
    <property type="project" value="TreeGrafter"/>
</dbReference>
<feature type="transmembrane region" description="Helical" evidence="3">
    <location>
        <begin position="166"/>
        <end position="185"/>
    </location>
</feature>
<dbReference type="InterPro" id="IPR020846">
    <property type="entry name" value="MFS_dom"/>
</dbReference>
<dbReference type="AlphaFoldDB" id="A0A6P7U262"/>
<evidence type="ECO:0000313" key="5">
    <source>
        <dbReference type="Proteomes" id="UP000515154"/>
    </source>
</evidence>
<dbReference type="PANTHER" id="PTHR11360">
    <property type="entry name" value="MONOCARBOXYLATE TRANSPORTER"/>
    <property type="match status" value="1"/>
</dbReference>
<dbReference type="SUPFAM" id="SSF103473">
    <property type="entry name" value="MFS general substrate transporter"/>
    <property type="match status" value="1"/>
</dbReference>
<feature type="transmembrane region" description="Helical" evidence="3">
    <location>
        <begin position="80"/>
        <end position="101"/>
    </location>
</feature>
<reference evidence="6 7" key="1">
    <citation type="submission" date="2025-08" db="UniProtKB">
        <authorList>
            <consortium name="RefSeq"/>
        </authorList>
    </citation>
    <scope>IDENTIFICATION</scope>
</reference>
<keyword evidence="3" id="KW-0472">Membrane</keyword>
<comment type="subcellular location">
    <subcellularLocation>
        <location evidence="1">Membrane</location>
        <topology evidence="1">Multi-pass membrane protein</topology>
    </subcellularLocation>
</comment>
<keyword evidence="5" id="KW-1185">Reference proteome</keyword>
<feature type="domain" description="Major facilitator superfamily (MFS) profile" evidence="4">
    <location>
        <begin position="39"/>
        <end position="627"/>
    </location>
</feature>
<feature type="transmembrane region" description="Helical" evidence="3">
    <location>
        <begin position="138"/>
        <end position="159"/>
    </location>
</feature>
<dbReference type="InterPro" id="IPR050327">
    <property type="entry name" value="Proton-linked_MCT"/>
</dbReference>
<organism evidence="5 6">
    <name type="scientific">Octopus sinensis</name>
    <name type="common">East Asian common octopus</name>
    <dbReference type="NCBI Taxonomy" id="2607531"/>
    <lineage>
        <taxon>Eukaryota</taxon>
        <taxon>Metazoa</taxon>
        <taxon>Spiralia</taxon>
        <taxon>Lophotrochozoa</taxon>
        <taxon>Mollusca</taxon>
        <taxon>Cephalopoda</taxon>
        <taxon>Coleoidea</taxon>
        <taxon>Octopodiformes</taxon>
        <taxon>Octopoda</taxon>
        <taxon>Incirrata</taxon>
        <taxon>Octopodidae</taxon>
        <taxon>Octopus</taxon>
    </lineage>
</organism>
<dbReference type="RefSeq" id="XP_036355482.1">
    <property type="nucleotide sequence ID" value="XM_036499589.1"/>
</dbReference>
<protein>
    <submittedName>
        <fullName evidence="6 7">Monocarboxylate transporter 12</fullName>
    </submittedName>
</protein>
<dbReference type="Gene3D" id="1.20.1250.20">
    <property type="entry name" value="MFS general substrate transporter like domains"/>
    <property type="match status" value="2"/>
</dbReference>
<evidence type="ECO:0000313" key="7">
    <source>
        <dbReference type="RefSeq" id="XP_036355482.1"/>
    </source>
</evidence>
<dbReference type="KEGG" id="osn:115230276"/>
<proteinExistence type="predicted"/>
<name>A0A6P7U262_9MOLL</name>
<evidence type="ECO:0000259" key="4">
    <source>
        <dbReference type="PROSITE" id="PS50850"/>
    </source>
</evidence>
<evidence type="ECO:0000256" key="3">
    <source>
        <dbReference type="SAM" id="Phobius"/>
    </source>
</evidence>
<dbReference type="Pfam" id="PF07690">
    <property type="entry name" value="MFS_1"/>
    <property type="match status" value="2"/>
</dbReference>
<feature type="transmembrane region" description="Helical" evidence="3">
    <location>
        <begin position="441"/>
        <end position="461"/>
    </location>
</feature>
<keyword evidence="3" id="KW-1133">Transmembrane helix</keyword>
<dbReference type="RefSeq" id="XP_029656340.1">
    <property type="nucleotide sequence ID" value="XM_029800480.2"/>
</dbReference>
<feature type="transmembrane region" description="Helical" evidence="3">
    <location>
        <begin position="38"/>
        <end position="60"/>
    </location>
</feature>
<evidence type="ECO:0000256" key="2">
    <source>
        <dbReference type="SAM" id="MobiDB-lite"/>
    </source>
</evidence>
<evidence type="ECO:0000313" key="6">
    <source>
        <dbReference type="RefSeq" id="XP_029656340.1"/>
    </source>
</evidence>
<dbReference type="InterPro" id="IPR036259">
    <property type="entry name" value="MFS_trans_sf"/>
</dbReference>
<dbReference type="FunFam" id="1.20.1250.20:FF:000505">
    <property type="entry name" value="Predicted protein"/>
    <property type="match status" value="1"/>
</dbReference>
<dbReference type="Proteomes" id="UP000515154">
    <property type="component" value="Unplaced"/>
</dbReference>
<dbReference type="InterPro" id="IPR011701">
    <property type="entry name" value="MFS"/>
</dbReference>
<dbReference type="PROSITE" id="PS50850">
    <property type="entry name" value="MFS"/>
    <property type="match status" value="1"/>
</dbReference>
<sequence length="664" mass="73034">MSDSDEPKDGNNEPLRNSFCDSTDSENSIFAQSPDGGWGWMVLFSSFLLNVIADGCAYSFGVFFTELLQTFGQSKSKTSWVGSVFVGVSLICGPLAGALTTKFGCRKMTIFGGIVSTTGIIISAFVNSIEMLCFTFGFLAGFGMSISYVTSIVSVSFYFEKKRALATGLSVCGSGIGTSVFAPLLEYLIDLYGWRGTMLVLGGIVSNVIVCGALLRPLKYDSKKNHDKTAMDNLSKISKRNTLLNSALDEGFSSRSYDAQLTYDSDMANLTVSNSVVQLPTYIQLKRASLSHEVFHKLRNSTNHGGDVRVVLGEPNVKQTTSFPDSFSTNKIVNGPYYMSDVLPEKNKDVWQQKTSATKQKPSACSQQNIVHRKDIFYRGNLLKLSLEQKSSSCPEISHLVGTVNDQDNTSDFLDWCEILKSQNISKHMKKLLRTMVNRSILTHPVFILFVISNFIFFFWSDIPYIYIVDQSVKKGIPQQKATYLISVFGLVSTVGQVVFGFAGDRVQSQLTFLYAVSTVLSGVSIIFMPLCLTYGSLSAVSALFGFFSSANNSLCTILLVEYLGLDNLTTAYGLMLLYQGIANLLGPPVAGFLCDTYGSYDYSFYASGAFVILSGLILIPTPYLRSWVLAKQKKETQNKTQQQEPSTSKLIKCKVLSQMETVV</sequence>
<feature type="transmembrane region" description="Helical" evidence="3">
    <location>
        <begin position="197"/>
        <end position="215"/>
    </location>
</feature>
<feature type="transmembrane region" description="Helical" evidence="3">
    <location>
        <begin position="514"/>
        <end position="538"/>
    </location>
</feature>
<evidence type="ECO:0000256" key="1">
    <source>
        <dbReference type="ARBA" id="ARBA00004141"/>
    </source>
</evidence>
<feature type="compositionally biased region" description="Basic and acidic residues" evidence="2">
    <location>
        <begin position="1"/>
        <end position="11"/>
    </location>
</feature>
<feature type="transmembrane region" description="Helical" evidence="3">
    <location>
        <begin position="603"/>
        <end position="625"/>
    </location>
</feature>
<feature type="transmembrane region" description="Helical" evidence="3">
    <location>
        <begin position="572"/>
        <end position="591"/>
    </location>
</feature>
<feature type="transmembrane region" description="Helical" evidence="3">
    <location>
        <begin position="544"/>
        <end position="565"/>
    </location>
</feature>
<accession>A0A6P7U262</accession>
<gene>
    <name evidence="6 7" type="primary">LOC115230276</name>
</gene>
<dbReference type="GO" id="GO:0016020">
    <property type="term" value="C:membrane"/>
    <property type="evidence" value="ECO:0007669"/>
    <property type="project" value="UniProtKB-SubCell"/>
</dbReference>
<feature type="region of interest" description="Disordered" evidence="2">
    <location>
        <begin position="1"/>
        <end position="23"/>
    </location>
</feature>
<feature type="transmembrane region" description="Helical" evidence="3">
    <location>
        <begin position="481"/>
        <end position="502"/>
    </location>
</feature>
<feature type="transmembrane region" description="Helical" evidence="3">
    <location>
        <begin position="108"/>
        <end position="126"/>
    </location>
</feature>